<feature type="region of interest" description="Disordered" evidence="1">
    <location>
        <begin position="392"/>
        <end position="542"/>
    </location>
</feature>
<feature type="domain" description="Protein kinase" evidence="2">
    <location>
        <begin position="100"/>
        <end position="381"/>
    </location>
</feature>
<evidence type="ECO:0000256" key="1">
    <source>
        <dbReference type="SAM" id="MobiDB-lite"/>
    </source>
</evidence>
<dbReference type="Gene3D" id="1.10.510.10">
    <property type="entry name" value="Transferase(Phosphotransferase) domain 1"/>
    <property type="match status" value="1"/>
</dbReference>
<feature type="compositionally biased region" description="Polar residues" evidence="1">
    <location>
        <begin position="435"/>
        <end position="447"/>
    </location>
</feature>
<dbReference type="PROSITE" id="PS50011">
    <property type="entry name" value="PROTEIN_KINASE_DOM"/>
    <property type="match status" value="1"/>
</dbReference>
<dbReference type="InterPro" id="IPR001245">
    <property type="entry name" value="Ser-Thr/Tyr_kinase_cat_dom"/>
</dbReference>
<dbReference type="Proteomes" id="UP000292702">
    <property type="component" value="Unassembled WGS sequence"/>
</dbReference>
<evidence type="ECO:0000313" key="4">
    <source>
        <dbReference type="Proteomes" id="UP000292702"/>
    </source>
</evidence>
<dbReference type="InterPro" id="IPR011009">
    <property type="entry name" value="Kinase-like_dom_sf"/>
</dbReference>
<feature type="compositionally biased region" description="Basic and acidic residues" evidence="1">
    <location>
        <begin position="530"/>
        <end position="542"/>
    </location>
</feature>
<dbReference type="EMBL" id="RWJN01000221">
    <property type="protein sequence ID" value="TCD64694.1"/>
    <property type="molecule type" value="Genomic_DNA"/>
</dbReference>
<organism evidence="3 4">
    <name type="scientific">Steccherinum ochraceum</name>
    <dbReference type="NCBI Taxonomy" id="92696"/>
    <lineage>
        <taxon>Eukaryota</taxon>
        <taxon>Fungi</taxon>
        <taxon>Dikarya</taxon>
        <taxon>Basidiomycota</taxon>
        <taxon>Agaricomycotina</taxon>
        <taxon>Agaricomycetes</taxon>
        <taxon>Polyporales</taxon>
        <taxon>Steccherinaceae</taxon>
        <taxon>Steccherinum</taxon>
    </lineage>
</organism>
<reference evidence="3 4" key="1">
    <citation type="submission" date="2018-11" db="EMBL/GenBank/DDBJ databases">
        <title>Genome assembly of Steccherinum ochraceum LE-BIN_3174, the white-rot fungus of the Steccherinaceae family (The Residual Polyporoid clade, Polyporales, Basidiomycota).</title>
        <authorList>
            <person name="Fedorova T.V."/>
            <person name="Glazunova O.A."/>
            <person name="Landesman E.O."/>
            <person name="Moiseenko K.V."/>
            <person name="Psurtseva N.V."/>
            <person name="Savinova O.S."/>
            <person name="Shakhova N.V."/>
            <person name="Tyazhelova T.V."/>
            <person name="Vasina D.V."/>
        </authorList>
    </citation>
    <scope>NUCLEOTIDE SEQUENCE [LARGE SCALE GENOMIC DNA]</scope>
    <source>
        <strain evidence="3 4">LE-BIN_3174</strain>
    </source>
</reference>
<evidence type="ECO:0000313" key="3">
    <source>
        <dbReference type="EMBL" id="TCD64694.1"/>
    </source>
</evidence>
<gene>
    <name evidence="3" type="ORF">EIP91_003768</name>
</gene>
<keyword evidence="4" id="KW-1185">Reference proteome</keyword>
<accession>A0A4R0RQK7</accession>
<evidence type="ECO:0000259" key="2">
    <source>
        <dbReference type="PROSITE" id="PS50011"/>
    </source>
</evidence>
<dbReference type="STRING" id="92696.A0A4R0RQK7"/>
<sequence length="542" mass="59754">MTKPVLDTLSPERKSLLLNFIDDAIPPDQHDSTVITHIPTNEFQAVLDVLWELLDPKRGAVISEKSGRQLLPVALKRLTMKLVFQHNDLPATFYLEGVECVDTESRGAGGYADVYYGRWKNKVVALKRLRPATGQSKLDPSVHRQFCRESLMWRKLEHEHVLPFWGVSKDVFDHSICMVLPWMENSNIRVYLYQERKYSSNRLSGEDLVKAINKWLYQVARGLIYLHGEGVVHGDLHGANILLDENLNVRLTDFGMGLLAEAHPNNYGSKHGGGAFQFRAPELHDPNEFGLEDSRPTTASDVYAFACVIIELYTERNPFDGVVYYKVAGAVIEGERPPRPSTQDGVPISDKMWEITERCWAQQHSDRPPVQDVAAEIRAVVEAEQPGAIESTEFGVIGVPTTPPDTLNKPPLDSVHSALADDLPAVDLQPAPTGKNAQNSSAASVTPNERAPLPTEAEDRDASVSTVDTEDTPTADQSAQKHEPQDLPSEEASNGKAPSLPRKSAGKSDPPVLDATPAQTSAAKSVPPMDDSHDKGCRCNIM</sequence>
<comment type="caution">
    <text evidence="3">The sequence shown here is derived from an EMBL/GenBank/DDBJ whole genome shotgun (WGS) entry which is preliminary data.</text>
</comment>
<dbReference type="PANTHER" id="PTHR44329:SF214">
    <property type="entry name" value="PROTEIN KINASE DOMAIN-CONTAINING PROTEIN"/>
    <property type="match status" value="1"/>
</dbReference>
<dbReference type="Pfam" id="PF07714">
    <property type="entry name" value="PK_Tyr_Ser-Thr"/>
    <property type="match status" value="1"/>
</dbReference>
<protein>
    <recommendedName>
        <fullName evidence="2">Protein kinase domain-containing protein</fullName>
    </recommendedName>
</protein>
<name>A0A4R0RQK7_9APHY</name>
<dbReference type="InterPro" id="IPR051681">
    <property type="entry name" value="Ser/Thr_Kinases-Pseudokinases"/>
</dbReference>
<dbReference type="GO" id="GO:0004674">
    <property type="term" value="F:protein serine/threonine kinase activity"/>
    <property type="evidence" value="ECO:0007669"/>
    <property type="project" value="TreeGrafter"/>
</dbReference>
<dbReference type="SUPFAM" id="SSF56112">
    <property type="entry name" value="Protein kinase-like (PK-like)"/>
    <property type="match status" value="1"/>
</dbReference>
<dbReference type="GO" id="GO:0005524">
    <property type="term" value="F:ATP binding"/>
    <property type="evidence" value="ECO:0007669"/>
    <property type="project" value="InterPro"/>
</dbReference>
<dbReference type="InterPro" id="IPR000719">
    <property type="entry name" value="Prot_kinase_dom"/>
</dbReference>
<dbReference type="OrthoDB" id="2791079at2759"/>
<dbReference type="PANTHER" id="PTHR44329">
    <property type="entry name" value="SERINE/THREONINE-PROTEIN KINASE TNNI3K-RELATED"/>
    <property type="match status" value="1"/>
</dbReference>
<dbReference type="AlphaFoldDB" id="A0A4R0RQK7"/>
<proteinExistence type="predicted"/>